<dbReference type="SUPFAM" id="SSF57756">
    <property type="entry name" value="Retrovirus zinc finger-like domains"/>
    <property type="match status" value="1"/>
</dbReference>
<feature type="compositionally biased region" description="Polar residues" evidence="2">
    <location>
        <begin position="138"/>
        <end position="157"/>
    </location>
</feature>
<feature type="region of interest" description="Disordered" evidence="2">
    <location>
        <begin position="137"/>
        <end position="157"/>
    </location>
</feature>
<evidence type="ECO:0000313" key="4">
    <source>
        <dbReference type="EnsemblMetazoa" id="CJA21384.1"/>
    </source>
</evidence>
<dbReference type="InterPro" id="IPR001878">
    <property type="entry name" value="Znf_CCHC"/>
</dbReference>
<keyword evidence="1" id="KW-0862">Zinc</keyword>
<dbReference type="AlphaFoldDB" id="A0A8R1I8Z7"/>
<keyword evidence="1" id="KW-0863">Zinc-finger</keyword>
<dbReference type="GO" id="GO:0005737">
    <property type="term" value="C:cytoplasm"/>
    <property type="evidence" value="ECO:0007669"/>
    <property type="project" value="UniProtKB-ARBA"/>
</dbReference>
<reference evidence="4" key="2">
    <citation type="submission" date="2022-06" db="UniProtKB">
        <authorList>
            <consortium name="EnsemblMetazoa"/>
        </authorList>
    </citation>
    <scope>IDENTIFICATION</scope>
    <source>
        <strain evidence="4">DF5081</strain>
    </source>
</reference>
<feature type="domain" description="CCHC-type" evidence="3">
    <location>
        <begin position="163"/>
        <end position="179"/>
    </location>
</feature>
<name>A0A8R1I8Z7_CAEJA</name>
<organism evidence="4 5">
    <name type="scientific">Caenorhabditis japonica</name>
    <dbReference type="NCBI Taxonomy" id="281687"/>
    <lineage>
        <taxon>Eukaryota</taxon>
        <taxon>Metazoa</taxon>
        <taxon>Ecdysozoa</taxon>
        <taxon>Nematoda</taxon>
        <taxon>Chromadorea</taxon>
        <taxon>Rhabditida</taxon>
        <taxon>Rhabditina</taxon>
        <taxon>Rhabditomorpha</taxon>
        <taxon>Rhabditoidea</taxon>
        <taxon>Rhabditidae</taxon>
        <taxon>Peloderinae</taxon>
        <taxon>Caenorhabditis</taxon>
    </lineage>
</organism>
<protein>
    <submittedName>
        <fullName evidence="4">CCHC-type domain-containing protein</fullName>
    </submittedName>
</protein>
<proteinExistence type="predicted"/>
<reference evidence="5" key="1">
    <citation type="submission" date="2010-08" db="EMBL/GenBank/DDBJ databases">
        <authorList>
            <consortium name="Caenorhabditis japonica Sequencing Consortium"/>
            <person name="Wilson R.K."/>
        </authorList>
    </citation>
    <scope>NUCLEOTIDE SEQUENCE [LARGE SCALE GENOMIC DNA]</scope>
    <source>
        <strain evidence="5">DF5081</strain>
    </source>
</reference>
<dbReference type="PROSITE" id="PS50158">
    <property type="entry name" value="ZF_CCHC"/>
    <property type="match status" value="1"/>
</dbReference>
<evidence type="ECO:0000313" key="5">
    <source>
        <dbReference type="Proteomes" id="UP000005237"/>
    </source>
</evidence>
<dbReference type="PANTHER" id="PTHR33435:SF3">
    <property type="entry name" value="PROTEIN CBG21870"/>
    <property type="match status" value="1"/>
</dbReference>
<dbReference type="EnsemblMetazoa" id="CJA21384.1">
    <property type="protein sequence ID" value="CJA21384.1"/>
    <property type="gene ID" value="WBGene00176956"/>
</dbReference>
<sequence>MARRTEEKAPELSQKGLQVQAELNIKILNKLKEALEDQDQAKMIAAVKETIEMIRRRNSELVLLDKNPGALRTVEKLEAISALAGGTTATDSARMLAMMTQLAAEDNQKPRYRQPNGHQWFRAAGSFQGPERVRDNYGFNTQKRTGGPRSQSVEQSYGKSPQRCFNCHRTGHFAAHCKQRYCFSEQTVGKIPVLVTADTKRMDTEYN</sequence>
<keyword evidence="1" id="KW-0479">Metal-binding</keyword>
<keyword evidence="5" id="KW-1185">Reference proteome</keyword>
<dbReference type="GO" id="GO:0019899">
    <property type="term" value="F:enzyme binding"/>
    <property type="evidence" value="ECO:0007669"/>
    <property type="project" value="UniProtKB-ARBA"/>
</dbReference>
<dbReference type="Proteomes" id="UP000005237">
    <property type="component" value="Unassembled WGS sequence"/>
</dbReference>
<dbReference type="PANTHER" id="PTHR33435">
    <property type="entry name" value="PROTEIN CBG21870-RELATED"/>
    <property type="match status" value="1"/>
</dbReference>
<dbReference type="GO" id="GO:0008270">
    <property type="term" value="F:zinc ion binding"/>
    <property type="evidence" value="ECO:0007669"/>
    <property type="project" value="UniProtKB-KW"/>
</dbReference>
<evidence type="ECO:0000256" key="2">
    <source>
        <dbReference type="SAM" id="MobiDB-lite"/>
    </source>
</evidence>
<dbReference type="InterPro" id="IPR036875">
    <property type="entry name" value="Znf_CCHC_sf"/>
</dbReference>
<evidence type="ECO:0000259" key="3">
    <source>
        <dbReference type="PROSITE" id="PS50158"/>
    </source>
</evidence>
<dbReference type="GO" id="GO:0003676">
    <property type="term" value="F:nucleic acid binding"/>
    <property type="evidence" value="ECO:0007669"/>
    <property type="project" value="InterPro"/>
</dbReference>
<accession>A0A8R1I8Z7</accession>
<evidence type="ECO:0000256" key="1">
    <source>
        <dbReference type="PROSITE-ProRule" id="PRU00047"/>
    </source>
</evidence>